<evidence type="ECO:0000313" key="3">
    <source>
        <dbReference type="Proteomes" id="UP000275408"/>
    </source>
</evidence>
<protein>
    <submittedName>
        <fullName evidence="2">Uncharacterized protein</fullName>
    </submittedName>
</protein>
<feature type="compositionally biased region" description="Basic and acidic residues" evidence="1">
    <location>
        <begin position="87"/>
        <end position="99"/>
    </location>
</feature>
<dbReference type="EMBL" id="RCHS01003332">
    <property type="protein sequence ID" value="RMX42559.1"/>
    <property type="molecule type" value="Genomic_DNA"/>
</dbReference>
<reference evidence="2 3" key="1">
    <citation type="journal article" date="2018" name="Sci. Rep.">
        <title>Comparative analysis of the Pocillopora damicornis genome highlights role of immune system in coral evolution.</title>
        <authorList>
            <person name="Cunning R."/>
            <person name="Bay R.A."/>
            <person name="Gillette P."/>
            <person name="Baker A.C."/>
            <person name="Traylor-Knowles N."/>
        </authorList>
    </citation>
    <scope>NUCLEOTIDE SEQUENCE [LARGE SCALE GENOMIC DNA]</scope>
    <source>
        <strain evidence="2">RSMAS</strain>
        <tissue evidence="2">Whole animal</tissue>
    </source>
</reference>
<evidence type="ECO:0000313" key="2">
    <source>
        <dbReference type="EMBL" id="RMX42559.1"/>
    </source>
</evidence>
<dbReference type="Proteomes" id="UP000275408">
    <property type="component" value="Unassembled WGS sequence"/>
</dbReference>
<name>A0A3M6TME9_POCDA</name>
<proteinExistence type="predicted"/>
<keyword evidence="3" id="KW-1185">Reference proteome</keyword>
<dbReference type="AlphaFoldDB" id="A0A3M6TME9"/>
<sequence>MNFAYVALRELEYDKGLVDQLLYFFGNAKDHGFIFQRAREMKKETDMSTYVEIGKRRKKQWPKLKAREGASVIPLEQPFDDVAGEEPNSRPDKDERESTICEVGPSELADVEVFSREGAKLAKKEDSQKYSDNLKAPEVELQTYLDSGLLVSSSKKQIQEITDIVTWVKASAVYMWISCCSHPSRW</sequence>
<evidence type="ECO:0000256" key="1">
    <source>
        <dbReference type="SAM" id="MobiDB-lite"/>
    </source>
</evidence>
<organism evidence="2 3">
    <name type="scientific">Pocillopora damicornis</name>
    <name type="common">Cauliflower coral</name>
    <name type="synonym">Millepora damicornis</name>
    <dbReference type="NCBI Taxonomy" id="46731"/>
    <lineage>
        <taxon>Eukaryota</taxon>
        <taxon>Metazoa</taxon>
        <taxon>Cnidaria</taxon>
        <taxon>Anthozoa</taxon>
        <taxon>Hexacorallia</taxon>
        <taxon>Scleractinia</taxon>
        <taxon>Astrocoeniina</taxon>
        <taxon>Pocilloporidae</taxon>
        <taxon>Pocillopora</taxon>
    </lineage>
</organism>
<comment type="caution">
    <text evidence="2">The sequence shown here is derived from an EMBL/GenBank/DDBJ whole genome shotgun (WGS) entry which is preliminary data.</text>
</comment>
<gene>
    <name evidence="2" type="ORF">pdam_00016894</name>
</gene>
<accession>A0A3M6TME9</accession>
<feature type="region of interest" description="Disordered" evidence="1">
    <location>
        <begin position="76"/>
        <end position="99"/>
    </location>
</feature>